<evidence type="ECO:0000313" key="3">
    <source>
        <dbReference type="Proteomes" id="UP000481360"/>
    </source>
</evidence>
<dbReference type="SUPFAM" id="SSF52200">
    <property type="entry name" value="Toll/Interleukin receptor TIR domain"/>
    <property type="match status" value="1"/>
</dbReference>
<sequence length="136" mass="14795">MSLNLEDVVSTVFVSHRLADERPAELLAEDLRKAGHDVWLDTWEIDLGDSIIGKMDEGLTGSAYVVLCYSSSGSTSPWMSREWMSALARQLNGHGVKLLPVRLTGGEPPAILADLKYADLTTDWAAGVRALLAAIR</sequence>
<name>A0A7C9RWT8_9PSEU</name>
<keyword evidence="2" id="KW-0675">Receptor</keyword>
<dbReference type="EMBL" id="JAAMPJ010000010">
    <property type="protein sequence ID" value="NGY63663.1"/>
    <property type="molecule type" value="Genomic_DNA"/>
</dbReference>
<accession>A0A7C9RWT8</accession>
<dbReference type="Pfam" id="PF13676">
    <property type="entry name" value="TIR_2"/>
    <property type="match status" value="1"/>
</dbReference>
<dbReference type="RefSeq" id="WP_166052262.1">
    <property type="nucleotide sequence ID" value="NZ_JAAMPJ010000010.1"/>
</dbReference>
<dbReference type="Proteomes" id="UP000481360">
    <property type="component" value="Unassembled WGS sequence"/>
</dbReference>
<dbReference type="InterPro" id="IPR035897">
    <property type="entry name" value="Toll_tir_struct_dom_sf"/>
</dbReference>
<reference evidence="2 3" key="1">
    <citation type="submission" date="2020-03" db="EMBL/GenBank/DDBJ databases">
        <title>Isolation and identification of active actinomycetes.</title>
        <authorList>
            <person name="Sun X."/>
        </authorList>
    </citation>
    <scope>NUCLEOTIDE SEQUENCE [LARGE SCALE GENOMIC DNA]</scope>
    <source>
        <strain evidence="2 3">NEAU-D13</strain>
    </source>
</reference>
<organism evidence="2 3">
    <name type="scientific">Lentzea alba</name>
    <dbReference type="NCBI Taxonomy" id="2714351"/>
    <lineage>
        <taxon>Bacteria</taxon>
        <taxon>Bacillati</taxon>
        <taxon>Actinomycetota</taxon>
        <taxon>Actinomycetes</taxon>
        <taxon>Pseudonocardiales</taxon>
        <taxon>Pseudonocardiaceae</taxon>
        <taxon>Lentzea</taxon>
    </lineage>
</organism>
<evidence type="ECO:0000259" key="1">
    <source>
        <dbReference type="Pfam" id="PF13676"/>
    </source>
</evidence>
<dbReference type="InterPro" id="IPR000157">
    <property type="entry name" value="TIR_dom"/>
</dbReference>
<evidence type="ECO:0000313" key="2">
    <source>
        <dbReference type="EMBL" id="NGY63663.1"/>
    </source>
</evidence>
<comment type="caution">
    <text evidence="2">The sequence shown here is derived from an EMBL/GenBank/DDBJ whole genome shotgun (WGS) entry which is preliminary data.</text>
</comment>
<proteinExistence type="predicted"/>
<dbReference type="Gene3D" id="3.40.50.10140">
    <property type="entry name" value="Toll/interleukin-1 receptor homology (TIR) domain"/>
    <property type="match status" value="1"/>
</dbReference>
<dbReference type="AlphaFoldDB" id="A0A7C9RWT8"/>
<keyword evidence="3" id="KW-1185">Reference proteome</keyword>
<protein>
    <submittedName>
        <fullName evidence="2">Toll/interleukin-1 receptor domain-containing protein</fullName>
    </submittedName>
</protein>
<dbReference type="GO" id="GO:0007165">
    <property type="term" value="P:signal transduction"/>
    <property type="evidence" value="ECO:0007669"/>
    <property type="project" value="InterPro"/>
</dbReference>
<gene>
    <name evidence="2" type="ORF">G7043_32570</name>
</gene>
<feature type="domain" description="TIR" evidence="1">
    <location>
        <begin position="12"/>
        <end position="132"/>
    </location>
</feature>